<reference evidence="2" key="1">
    <citation type="journal article" date="2020" name="Nature">
        <title>Giant virus diversity and host interactions through global metagenomics.</title>
        <authorList>
            <person name="Schulz F."/>
            <person name="Roux S."/>
            <person name="Paez-Espino D."/>
            <person name="Jungbluth S."/>
            <person name="Walsh D.A."/>
            <person name="Denef V.J."/>
            <person name="McMahon K.D."/>
            <person name="Konstantinidis K.T."/>
            <person name="Eloe-Fadrosh E.A."/>
            <person name="Kyrpides N.C."/>
            <person name="Woyke T."/>
        </authorList>
    </citation>
    <scope>NUCLEOTIDE SEQUENCE</scope>
    <source>
        <strain evidence="2">GVMAG-M-3300023184-178</strain>
    </source>
</reference>
<dbReference type="Pfam" id="PF19071">
    <property type="entry name" value="DUF5767"/>
    <property type="match status" value="1"/>
</dbReference>
<dbReference type="AlphaFoldDB" id="A0A6C0HVV7"/>
<sequence>MDNEIIDISSLDNLDSWGSGGRGSSSRSSNFGGGIELLMNEKKKEGSGGRQSSDIDMEDLNNLENELNDLADDIGESSNSYENKSDFFGKGMDNGPNVRFNDDGPTLGQSTAENNSDAKTWDGYGKFNNVPMNPDRAVPSQPQMSKEELLREKFKFLRKLEALESKGVNLTKKYNMESPLAEMQGEYEMIMEEKTRQNSVKFQGNMLMAAINAIEFLNNRFDPFDLKIDGWSEQVNENMTDYDDVFGELYDKYKSRASMAPELKLLFQLGGSAMMVHMTNTMFKSAMPGMDDILRQNPDLMKQFQSAAVNSMSQTSPGFSGFMNGLMNPEPQAGMGRGPPPAPMATQGPDAPQMSANRQGNNNYGSRPDLVRGRGFTGADDGINIRESYGNTSDADRSSRRQSNTSRAEMKGPSDITDILSGLKTKTINIQEPATNNNNRPNEMEGNSSTISIADLKELQGDGNMPKRSKRKSNSNSNKNTISLDI</sequence>
<feature type="region of interest" description="Disordered" evidence="1">
    <location>
        <begin position="319"/>
        <end position="417"/>
    </location>
</feature>
<name>A0A6C0HVV7_9ZZZZ</name>
<proteinExistence type="predicted"/>
<dbReference type="InterPro" id="IPR043910">
    <property type="entry name" value="DUF5767"/>
</dbReference>
<protein>
    <submittedName>
        <fullName evidence="2">Uncharacterized protein</fullName>
    </submittedName>
</protein>
<evidence type="ECO:0000256" key="1">
    <source>
        <dbReference type="SAM" id="MobiDB-lite"/>
    </source>
</evidence>
<feature type="region of interest" description="Disordered" evidence="1">
    <location>
        <begin position="454"/>
        <end position="486"/>
    </location>
</feature>
<dbReference type="EMBL" id="MN740028">
    <property type="protein sequence ID" value="QHT84861.1"/>
    <property type="molecule type" value="Genomic_DNA"/>
</dbReference>
<feature type="compositionally biased region" description="Polar residues" evidence="1">
    <location>
        <begin position="354"/>
        <end position="365"/>
    </location>
</feature>
<feature type="region of interest" description="Disordered" evidence="1">
    <location>
        <begin position="1"/>
        <end position="57"/>
    </location>
</feature>
<accession>A0A6C0HVV7</accession>
<organism evidence="2">
    <name type="scientific">viral metagenome</name>
    <dbReference type="NCBI Taxonomy" id="1070528"/>
    <lineage>
        <taxon>unclassified sequences</taxon>
        <taxon>metagenomes</taxon>
        <taxon>organismal metagenomes</taxon>
    </lineage>
</organism>
<evidence type="ECO:0000313" key="2">
    <source>
        <dbReference type="EMBL" id="QHT84861.1"/>
    </source>
</evidence>